<protein>
    <submittedName>
        <fullName evidence="3">Outer membrane biogenesis protein BamB</fullName>
    </submittedName>
</protein>
<keyword evidence="4" id="KW-1185">Reference proteome</keyword>
<dbReference type="SMART" id="SM00564">
    <property type="entry name" value="PQQ"/>
    <property type="match status" value="4"/>
</dbReference>
<dbReference type="InterPro" id="IPR002372">
    <property type="entry name" value="PQQ_rpt_dom"/>
</dbReference>
<dbReference type="AlphaFoldDB" id="A0A518E428"/>
<dbReference type="EMBL" id="CP036433">
    <property type="protein sequence ID" value="QDU98831.1"/>
    <property type="molecule type" value="Genomic_DNA"/>
</dbReference>
<dbReference type="SUPFAM" id="SSF50998">
    <property type="entry name" value="Quinoprotein alcohol dehydrogenase-like"/>
    <property type="match status" value="1"/>
</dbReference>
<reference evidence="3 4" key="1">
    <citation type="submission" date="2019-02" db="EMBL/GenBank/DDBJ databases">
        <title>Deep-cultivation of Planctomycetes and their phenomic and genomic characterization uncovers novel biology.</title>
        <authorList>
            <person name="Wiegand S."/>
            <person name="Jogler M."/>
            <person name="Boedeker C."/>
            <person name="Pinto D."/>
            <person name="Vollmers J."/>
            <person name="Rivas-Marin E."/>
            <person name="Kohn T."/>
            <person name="Peeters S.H."/>
            <person name="Heuer A."/>
            <person name="Rast P."/>
            <person name="Oberbeckmann S."/>
            <person name="Bunk B."/>
            <person name="Jeske O."/>
            <person name="Meyerdierks A."/>
            <person name="Storesund J.E."/>
            <person name="Kallscheuer N."/>
            <person name="Luecker S."/>
            <person name="Lage O.M."/>
            <person name="Pohl T."/>
            <person name="Merkel B.J."/>
            <person name="Hornburger P."/>
            <person name="Mueller R.-W."/>
            <person name="Bruemmer F."/>
            <person name="Labrenz M."/>
            <person name="Spormann A.M."/>
            <person name="Op den Camp H."/>
            <person name="Overmann J."/>
            <person name="Amann R."/>
            <person name="Jetten M.S.M."/>
            <person name="Mascher T."/>
            <person name="Medema M.H."/>
            <person name="Devos D.P."/>
            <person name="Kaster A.-K."/>
            <person name="Ovreas L."/>
            <person name="Rohde M."/>
            <person name="Galperin M.Y."/>
            <person name="Jogler C."/>
        </authorList>
    </citation>
    <scope>NUCLEOTIDE SEQUENCE [LARGE SCALE GENOMIC DNA]</scope>
    <source>
        <strain evidence="3 4">Pla85_3_4</strain>
    </source>
</reference>
<dbReference type="Proteomes" id="UP000317648">
    <property type="component" value="Chromosome"/>
</dbReference>
<feature type="signal peptide" evidence="1">
    <location>
        <begin position="1"/>
        <end position="32"/>
    </location>
</feature>
<organism evidence="3 4">
    <name type="scientific">Lignipirellula cremea</name>
    <dbReference type="NCBI Taxonomy" id="2528010"/>
    <lineage>
        <taxon>Bacteria</taxon>
        <taxon>Pseudomonadati</taxon>
        <taxon>Planctomycetota</taxon>
        <taxon>Planctomycetia</taxon>
        <taxon>Pirellulales</taxon>
        <taxon>Pirellulaceae</taxon>
        <taxon>Lignipirellula</taxon>
    </lineage>
</organism>
<gene>
    <name evidence="3" type="ORF">Pla8534_67420</name>
</gene>
<accession>A0A518E428</accession>
<feature type="chain" id="PRO_5021979598" evidence="1">
    <location>
        <begin position="33"/>
        <end position="485"/>
    </location>
</feature>
<proteinExistence type="predicted"/>
<evidence type="ECO:0000313" key="4">
    <source>
        <dbReference type="Proteomes" id="UP000317648"/>
    </source>
</evidence>
<feature type="domain" description="Pyrrolo-quinoline quinone repeat" evidence="2">
    <location>
        <begin position="69"/>
        <end position="224"/>
    </location>
</feature>
<dbReference type="Gene3D" id="2.130.10.10">
    <property type="entry name" value="YVTN repeat-like/Quinoprotein amine dehydrogenase"/>
    <property type="match status" value="2"/>
</dbReference>
<dbReference type="PANTHER" id="PTHR34512">
    <property type="entry name" value="CELL SURFACE PROTEIN"/>
    <property type="match status" value="1"/>
</dbReference>
<evidence type="ECO:0000259" key="2">
    <source>
        <dbReference type="Pfam" id="PF13360"/>
    </source>
</evidence>
<evidence type="ECO:0000313" key="3">
    <source>
        <dbReference type="EMBL" id="QDU98831.1"/>
    </source>
</evidence>
<keyword evidence="1" id="KW-0732">Signal</keyword>
<name>A0A518E428_9BACT</name>
<evidence type="ECO:0000256" key="1">
    <source>
        <dbReference type="SAM" id="SignalP"/>
    </source>
</evidence>
<dbReference type="InterPro" id="IPR015943">
    <property type="entry name" value="WD40/YVTN_repeat-like_dom_sf"/>
</dbReference>
<dbReference type="InterPro" id="IPR018391">
    <property type="entry name" value="PQQ_b-propeller_rpt"/>
</dbReference>
<sequence precursor="true">MMNLFHSKFLFPARCCVIAVALLGAATACCEAEEPPALSPPRWPGFLGAGATPLHAKSLPLHWSAEQHVAWKTPLSGQGQSSPVIWDDRIFVTSISGALKNDCHVAAVRLTSGELLWDYQTPSAQPVRANYFQSRSAPTPVVDGERVYAFFETGKLIALTHEGKEVWTRDLPAEYGEFEVRIGLAASLLQTAHAVVAVVDHEGPSYILAVDKTSGETLWKTERFSRQSYASPSLIKIGGQEQIVCSSSGSVDGYDAHTGKLLWTFEDIGANNSSTPLDFGEGRFLVGASPGMNDERLSDAKRSNLAMQVTAGSGDFQPSVLWRTEKAMPSFGSPMVHQGYAYWVTKAGVLFCFNAETGEQAYIERIGLTCWATPLGVDNRIYLFGKDGVTKVIAAGPEFQLLAENILFDAADPLSEMRSHRTEKPLTEEERASNRERMAERGLTFADPVQYGYAAVDGRFVIRTGAMLYCITENESEFTRLQEER</sequence>
<dbReference type="RefSeq" id="WP_197442784.1">
    <property type="nucleotide sequence ID" value="NZ_CP036433.1"/>
</dbReference>
<dbReference type="InterPro" id="IPR011047">
    <property type="entry name" value="Quinoprotein_ADH-like_sf"/>
</dbReference>
<dbReference type="KEGG" id="lcre:Pla8534_67420"/>
<dbReference type="PANTHER" id="PTHR34512:SF30">
    <property type="entry name" value="OUTER MEMBRANE PROTEIN ASSEMBLY FACTOR BAMB"/>
    <property type="match status" value="1"/>
</dbReference>
<dbReference type="Pfam" id="PF13360">
    <property type="entry name" value="PQQ_2"/>
    <property type="match status" value="1"/>
</dbReference>